<dbReference type="CDD" id="cd04090">
    <property type="entry name" value="EF2_II_snRNP"/>
    <property type="match status" value="1"/>
</dbReference>
<comment type="subcellular location">
    <subcellularLocation>
        <location evidence="2">Cytoplasm</location>
    </subcellularLocation>
    <subcellularLocation>
        <location evidence="1">Nucleus</location>
    </subcellularLocation>
</comment>
<feature type="region of interest" description="Disordered" evidence="10">
    <location>
        <begin position="21"/>
        <end position="45"/>
    </location>
</feature>
<dbReference type="PRINTS" id="PR00315">
    <property type="entry name" value="ELONGATNFCT"/>
</dbReference>
<dbReference type="InterPro" id="IPR035655">
    <property type="entry name" value="U5-116kDa_C"/>
</dbReference>
<keyword evidence="4" id="KW-0547">Nucleotide-binding</keyword>
<dbReference type="GO" id="GO:0030623">
    <property type="term" value="F:U5 snRNA binding"/>
    <property type="evidence" value="ECO:0007669"/>
    <property type="project" value="TreeGrafter"/>
</dbReference>
<name>A0A1D2A0Q4_AUXPR</name>
<evidence type="ECO:0000256" key="6">
    <source>
        <dbReference type="ARBA" id="ARBA00023134"/>
    </source>
</evidence>
<protein>
    <recommendedName>
        <fullName evidence="9">SNU114 homolog</fullName>
    </recommendedName>
</protein>
<dbReference type="GO" id="GO:0005829">
    <property type="term" value="C:cytosol"/>
    <property type="evidence" value="ECO:0007669"/>
    <property type="project" value="TreeGrafter"/>
</dbReference>
<dbReference type="FunFam" id="3.30.70.240:FF:000004">
    <property type="entry name" value="116 kDa U5 small nuclear ribonucleoprotein"/>
    <property type="match status" value="1"/>
</dbReference>
<dbReference type="InterPro" id="IPR000640">
    <property type="entry name" value="EFG_V-like"/>
</dbReference>
<dbReference type="SMART" id="SM00838">
    <property type="entry name" value="EFG_C"/>
    <property type="match status" value="1"/>
</dbReference>
<dbReference type="SUPFAM" id="SSF50447">
    <property type="entry name" value="Translation proteins"/>
    <property type="match status" value="1"/>
</dbReference>
<dbReference type="SUPFAM" id="SSF54211">
    <property type="entry name" value="Ribosomal protein S5 domain 2-like"/>
    <property type="match status" value="1"/>
</dbReference>
<dbReference type="PROSITE" id="PS00301">
    <property type="entry name" value="G_TR_1"/>
    <property type="match status" value="1"/>
</dbReference>
<feature type="region of interest" description="Disordered" evidence="10">
    <location>
        <begin position="77"/>
        <end position="125"/>
    </location>
</feature>
<gene>
    <name evidence="12" type="ORF">g.38286</name>
</gene>
<feature type="domain" description="Tr-type G" evidence="11">
    <location>
        <begin position="197"/>
        <end position="413"/>
    </location>
</feature>
<dbReference type="SUPFAM" id="SSF52540">
    <property type="entry name" value="P-loop containing nucleoside triphosphate hydrolases"/>
    <property type="match status" value="1"/>
</dbReference>
<dbReference type="SMART" id="SM00889">
    <property type="entry name" value="EFG_IV"/>
    <property type="match status" value="1"/>
</dbReference>
<keyword evidence="6" id="KW-0342">GTP-binding</keyword>
<dbReference type="Gene3D" id="3.90.1430.10">
    <property type="entry name" value="Yeast translation eEF2 (G' domain)"/>
    <property type="match status" value="1"/>
</dbReference>
<evidence type="ECO:0000256" key="8">
    <source>
        <dbReference type="ARBA" id="ARBA00023242"/>
    </source>
</evidence>
<dbReference type="PANTHER" id="PTHR42908">
    <property type="entry name" value="TRANSLATION ELONGATION FACTOR-RELATED"/>
    <property type="match status" value="1"/>
</dbReference>
<dbReference type="CDD" id="cd16264">
    <property type="entry name" value="snRNP_III"/>
    <property type="match status" value="1"/>
</dbReference>
<dbReference type="Gene3D" id="3.40.50.300">
    <property type="entry name" value="P-loop containing nucleotide triphosphate hydrolases"/>
    <property type="match status" value="1"/>
</dbReference>
<dbReference type="FunFam" id="3.30.230.10:FF:000009">
    <property type="entry name" value="116 kDa U5 small nuclear ribonucleoprotein component"/>
    <property type="match status" value="1"/>
</dbReference>
<evidence type="ECO:0000259" key="11">
    <source>
        <dbReference type="PROSITE" id="PS51722"/>
    </source>
</evidence>
<evidence type="ECO:0000256" key="7">
    <source>
        <dbReference type="ARBA" id="ARBA00023187"/>
    </source>
</evidence>
<evidence type="ECO:0000256" key="9">
    <source>
        <dbReference type="ARBA" id="ARBA00079027"/>
    </source>
</evidence>
<dbReference type="FunFam" id="3.40.50.300:FF:000646">
    <property type="entry name" value="U5 small nuclear ribonucleoprotein component"/>
    <property type="match status" value="1"/>
</dbReference>
<dbReference type="InterPro" id="IPR000795">
    <property type="entry name" value="T_Tr_GTP-bd_dom"/>
</dbReference>
<dbReference type="Pfam" id="PF03764">
    <property type="entry name" value="EFG_IV"/>
    <property type="match status" value="1"/>
</dbReference>
<dbReference type="GO" id="GO:0071007">
    <property type="term" value="C:U2-type catalytic step 2 spliceosome"/>
    <property type="evidence" value="ECO:0007669"/>
    <property type="project" value="TreeGrafter"/>
</dbReference>
<proteinExistence type="predicted"/>
<keyword evidence="7" id="KW-0508">mRNA splicing</keyword>
<dbReference type="CDD" id="cd04098">
    <property type="entry name" value="eEF2_C_snRNP"/>
    <property type="match status" value="1"/>
</dbReference>
<dbReference type="Gene3D" id="3.30.230.10">
    <property type="match status" value="1"/>
</dbReference>
<dbReference type="FunFam" id="3.30.70.870:FF:000002">
    <property type="entry name" value="Translation elongation factor 2"/>
    <property type="match status" value="1"/>
</dbReference>
<organism evidence="12">
    <name type="scientific">Auxenochlorella protothecoides</name>
    <name type="common">Green microalga</name>
    <name type="synonym">Chlorella protothecoides</name>
    <dbReference type="NCBI Taxonomy" id="3075"/>
    <lineage>
        <taxon>Eukaryota</taxon>
        <taxon>Viridiplantae</taxon>
        <taxon>Chlorophyta</taxon>
        <taxon>core chlorophytes</taxon>
        <taxon>Trebouxiophyceae</taxon>
        <taxon>Chlorellales</taxon>
        <taxon>Chlorellaceae</taxon>
        <taxon>Auxenochlorella</taxon>
    </lineage>
</organism>
<dbReference type="AlphaFoldDB" id="A0A1D2A0Q4"/>
<evidence type="ECO:0000256" key="5">
    <source>
        <dbReference type="ARBA" id="ARBA00022917"/>
    </source>
</evidence>
<dbReference type="Pfam" id="PF00009">
    <property type="entry name" value="GTP_EFTU"/>
    <property type="match status" value="1"/>
</dbReference>
<dbReference type="GO" id="GO:0006412">
    <property type="term" value="P:translation"/>
    <property type="evidence" value="ECO:0007669"/>
    <property type="project" value="UniProtKB-KW"/>
</dbReference>
<evidence type="ECO:0000256" key="3">
    <source>
        <dbReference type="ARBA" id="ARBA00022664"/>
    </source>
</evidence>
<keyword evidence="3" id="KW-0507">mRNA processing</keyword>
<dbReference type="GO" id="GO:0003924">
    <property type="term" value="F:GTPase activity"/>
    <property type="evidence" value="ECO:0007669"/>
    <property type="project" value="InterPro"/>
</dbReference>
<dbReference type="InterPro" id="IPR004161">
    <property type="entry name" value="EFTu-like_2"/>
</dbReference>
<dbReference type="Pfam" id="PF00679">
    <property type="entry name" value="EFG_C"/>
    <property type="match status" value="1"/>
</dbReference>
<dbReference type="InterPro" id="IPR031157">
    <property type="entry name" value="G_TR_CS"/>
</dbReference>
<reference evidence="12" key="1">
    <citation type="submission" date="2015-08" db="EMBL/GenBank/DDBJ databases">
        <authorList>
            <person name="Babu N.S."/>
            <person name="Beckwith C.J."/>
            <person name="Beseler K.G."/>
            <person name="Brison A."/>
            <person name="Carone J.V."/>
            <person name="Caskin T.P."/>
            <person name="Diamond M."/>
            <person name="Durham M.E."/>
            <person name="Foxe J.M."/>
            <person name="Go M."/>
            <person name="Henderson B.A."/>
            <person name="Jones I.B."/>
            <person name="McGettigan J.A."/>
            <person name="Micheletti S.J."/>
            <person name="Nasrallah M.E."/>
            <person name="Ortiz D."/>
            <person name="Piller C.R."/>
            <person name="Privatt S.R."/>
            <person name="Schneider S.L."/>
            <person name="Sharp S."/>
            <person name="Smith T.C."/>
            <person name="Stanton J.D."/>
            <person name="Ullery H.E."/>
            <person name="Wilson R.J."/>
            <person name="Serrano M.G."/>
            <person name="Buck G."/>
            <person name="Lee V."/>
            <person name="Wang Y."/>
            <person name="Carvalho R."/>
            <person name="Voegtly L."/>
            <person name="Shi R."/>
            <person name="Duckworth R."/>
            <person name="Johnson A."/>
            <person name="Loviza R."/>
            <person name="Walstead R."/>
            <person name="Shah Z."/>
            <person name="Kiflezghi M."/>
            <person name="Wade K."/>
            <person name="Ball S.L."/>
            <person name="Bradley K.W."/>
            <person name="Asai D.J."/>
            <person name="Bowman C.A."/>
            <person name="Russell D.A."/>
            <person name="Pope W.H."/>
            <person name="Jacobs-Sera D."/>
            <person name="Hendrix R.W."/>
            <person name="Hatfull G.F."/>
        </authorList>
    </citation>
    <scope>NUCLEOTIDE SEQUENCE</scope>
</reference>
<dbReference type="Pfam" id="PF03144">
    <property type="entry name" value="GTP_EFTU_D2"/>
    <property type="match status" value="1"/>
</dbReference>
<dbReference type="GO" id="GO:0000398">
    <property type="term" value="P:mRNA splicing, via spliceosome"/>
    <property type="evidence" value="ECO:0007669"/>
    <property type="project" value="TreeGrafter"/>
</dbReference>
<dbReference type="SUPFAM" id="SSF54980">
    <property type="entry name" value="EF-G C-terminal domain-like"/>
    <property type="match status" value="2"/>
</dbReference>
<dbReference type="InterPro" id="IPR031950">
    <property type="entry name" value="EFTUD2_N"/>
</dbReference>
<dbReference type="GO" id="GO:0005525">
    <property type="term" value="F:GTP binding"/>
    <property type="evidence" value="ECO:0007669"/>
    <property type="project" value="UniProtKB-KW"/>
</dbReference>
<dbReference type="PROSITE" id="PS51722">
    <property type="entry name" value="G_TR_2"/>
    <property type="match status" value="1"/>
</dbReference>
<feature type="non-terminal residue" evidence="12">
    <location>
        <position position="1"/>
    </location>
</feature>
<evidence type="ECO:0000313" key="12">
    <source>
        <dbReference type="EMBL" id="JAT72681.1"/>
    </source>
</evidence>
<dbReference type="Gene3D" id="3.30.70.240">
    <property type="match status" value="1"/>
</dbReference>
<dbReference type="InterPro" id="IPR005517">
    <property type="entry name" value="Transl_elong_EFG/EF2_IV"/>
</dbReference>
<evidence type="ECO:0000256" key="2">
    <source>
        <dbReference type="ARBA" id="ARBA00004496"/>
    </source>
</evidence>
<dbReference type="InterPro" id="IPR035647">
    <property type="entry name" value="EFG_III/V"/>
</dbReference>
<dbReference type="Gene3D" id="3.30.70.870">
    <property type="entry name" value="Elongation Factor G (Translational Gtpase), domain 3"/>
    <property type="match status" value="1"/>
</dbReference>
<dbReference type="Gene3D" id="2.40.30.10">
    <property type="entry name" value="Translation factors"/>
    <property type="match status" value="1"/>
</dbReference>
<sequence length="1048" mass="113738">QCVHCCSFQFLGVVLGKGARRLDHHPPRSRAGGGPERLPHAPSADHARCRVRGTVLSVEGCITAGAMDESLYDEFGNYVGPELSGSEQEEEEEQVQQQPGAEDMDAQAGSEVEEDGEEEDDGAPSGALVLHEDKKYYPSAEELYGAGTETLVQEEDAQPLEVPIVAPVRRARHEAGGPALAPRFTPEFLGSLLATPELCRNVTLAGHIHAGKTLLMDMLVEQTHVVPDAAALADAPMRYTDTRADEQRRGISIKAAPVSLVVQGLSGKSYVASILDAPGHLDFGDELSVSLRLSDGMLLAVDAAEGAAAGTERAVRAAAAEGLAIALVVTKVDRLITELKLPPADAYHKLRHVVEEVNALVRAHYPAEGAADRVLDPRRGNVAFAAPLYGWSFTLESFAVLQSEVQRLALDPRELARRLWGDLWYHADVRAFRRAPPAGGGDRSFVQFVLEPLYKIYATVLGEDDAAVRELMAELGVALRPAAYGANVRPLLKEACTAVFGSAAGLVEVLVRSLPSARAGTATKVARWYTGPQDSEAAGHMRACNPRGPLAVYVTKLFPTADATAFDLFGRVLSGTVKPGDKVRVLGEAYTPEDEEDAATATVTGVWAAQGRARQPLARAVAGNWVLLGGLDATVAKTATLVPEFGAEEAYIFAPLTFGAQAVVKIATEPLNPSELPKMVEGLRKLNKSYPMLVTKVEESGEHTIFGTGELYLDSVMKDLREMYAEVEVKVADPVVAFCETVVETSSLKCFAETPNKKNKITMIAEPLEKGLAEDIERGAVSMDWTRKEISTFFQSKYDWDILAARSIWAFGPDNSGPNILMDDTLPSEVDKTLLNAVRESIVQGFQWGAREGPLCDEPLRNCKFKIMDAVVAPEPLHRGGGQVIPTARRACYSAFLMATPRLMEPVYAVEIQTPADCIAAIYNVLAKRRGHVTADVPRPGTPVFLVRAFLPVIESFGFETDLRYHTQGQAFCLSAFDHWQIVPGDPLDRSVVLRPLEPAPVQALARDFMVKTRRRKGMSDDVSVNKYFDDPMLLELARQDAELNAMF</sequence>
<dbReference type="InterPro" id="IPR020568">
    <property type="entry name" value="Ribosomal_Su5_D2-typ_SF"/>
</dbReference>
<dbReference type="GO" id="GO:0046540">
    <property type="term" value="C:U4/U6 x U5 tri-snRNP complex"/>
    <property type="evidence" value="ECO:0007669"/>
    <property type="project" value="TreeGrafter"/>
</dbReference>
<dbReference type="PANTHER" id="PTHR42908:SF6">
    <property type="entry name" value="116 KDA U5 SMALL NUCLEAR RIBONUCLEOPROTEIN COMPONENT"/>
    <property type="match status" value="1"/>
</dbReference>
<dbReference type="CDD" id="cd01683">
    <property type="entry name" value="EF2_IV_snRNP"/>
    <property type="match status" value="1"/>
</dbReference>
<dbReference type="InterPro" id="IPR027417">
    <property type="entry name" value="P-loop_NTPase"/>
</dbReference>
<evidence type="ECO:0000256" key="1">
    <source>
        <dbReference type="ARBA" id="ARBA00004123"/>
    </source>
</evidence>
<keyword evidence="5" id="KW-0648">Protein biosynthesis</keyword>
<dbReference type="Pfam" id="PF16004">
    <property type="entry name" value="EFTUD2"/>
    <property type="match status" value="1"/>
</dbReference>
<dbReference type="EMBL" id="GDKF01005941">
    <property type="protein sequence ID" value="JAT72681.1"/>
    <property type="molecule type" value="Transcribed_RNA"/>
</dbReference>
<dbReference type="FunFam" id="2.40.30.10:FF:000029">
    <property type="entry name" value="116 kDa U5 small nuclear ribonucleoprotein component"/>
    <property type="match status" value="1"/>
</dbReference>
<evidence type="ECO:0000256" key="10">
    <source>
        <dbReference type="SAM" id="MobiDB-lite"/>
    </source>
</evidence>
<evidence type="ECO:0000256" key="4">
    <source>
        <dbReference type="ARBA" id="ARBA00022741"/>
    </source>
</evidence>
<keyword evidence="8" id="KW-0539">Nucleus</keyword>
<feature type="compositionally biased region" description="Acidic residues" evidence="10">
    <location>
        <begin position="111"/>
        <end position="122"/>
    </location>
</feature>
<dbReference type="InterPro" id="IPR014721">
    <property type="entry name" value="Ribsml_uS5_D2-typ_fold_subgr"/>
</dbReference>
<accession>A0A1D2A0Q4</accession>
<dbReference type="InterPro" id="IPR009000">
    <property type="entry name" value="Transl_B-barrel_sf"/>
</dbReference>